<dbReference type="EMBL" id="LWSA01000100">
    <property type="protein sequence ID" value="OCX73587.1"/>
    <property type="molecule type" value="Genomic_DNA"/>
</dbReference>
<feature type="chain" id="PRO_5008663541" evidence="2">
    <location>
        <begin position="26"/>
        <end position="449"/>
    </location>
</feature>
<gene>
    <name evidence="3" type="ORF">A6P07_08085</name>
</gene>
<dbReference type="InterPro" id="IPR010131">
    <property type="entry name" value="MdtP/NodT-like"/>
</dbReference>
<dbReference type="PROSITE" id="PS51257">
    <property type="entry name" value="PROKAR_LIPOPROTEIN"/>
    <property type="match status" value="1"/>
</dbReference>
<comment type="similarity">
    <text evidence="1">Belongs to the outer membrane factor (OMF) (TC 1.B.17) family.</text>
</comment>
<dbReference type="RefSeq" id="WP_024895194.1">
    <property type="nucleotide sequence ID" value="NZ_LWRZ01000280.1"/>
</dbReference>
<comment type="caution">
    <text evidence="3">The sequence shown here is derived from an EMBL/GenBank/DDBJ whole genome shotgun (WGS) entry which is preliminary data.</text>
</comment>
<accession>A0A1C2ICC0</accession>
<evidence type="ECO:0000256" key="1">
    <source>
        <dbReference type="ARBA" id="ARBA00007613"/>
    </source>
</evidence>
<proteinExistence type="inferred from homology"/>
<dbReference type="GO" id="GO:0015562">
    <property type="term" value="F:efflux transmembrane transporter activity"/>
    <property type="evidence" value="ECO:0007669"/>
    <property type="project" value="InterPro"/>
</dbReference>
<dbReference type="STRING" id="930.GCA_002079865_00865"/>
<dbReference type="PANTHER" id="PTHR30203">
    <property type="entry name" value="OUTER MEMBRANE CATION EFFLUX PROTEIN"/>
    <property type="match status" value="1"/>
</dbReference>
<evidence type="ECO:0000313" key="4">
    <source>
        <dbReference type="Proteomes" id="UP000094893"/>
    </source>
</evidence>
<keyword evidence="2" id="KW-0732">Signal</keyword>
<evidence type="ECO:0000256" key="2">
    <source>
        <dbReference type="SAM" id="SignalP"/>
    </source>
</evidence>
<name>A0A1C2ICC0_ACITH</name>
<sequence length="449" mass="49586">MALRLWFACTASLLLLLTGCAHYQAAPLPEHLSSRQDLHQKMAAALARMHPHVQSMDLQGPFSGKDLGAIAVLLNPQLRAMRANLGVAQAQVFAAGLLPDPQLSLSADLPSNVAVGYYNAYSMGLSWSLASLFTRSANLDIARAQQKSVQYQVAWQEWIQAGNTRVLARQLYYLQAQEAVAAAAARTSGKLYQAAAKNLRLGDSTITTASLRQIAWLDSQDRALALGRQVTDTRQKLNQAIGLPPKMTLNIKPPQLRKRMPDAASLVKLADQHRLDLVALRAGYQAQEARVRRAILGQYPGFTIGFGKAADTSNIQSYSPSLTLDIPLWNRNRGAIAESEATRSQMRAAYSARLFQTRADIYRLVTDLHRLAREILPLQQQVPELEKAENRLRKAAAEHDVTLLDYETIRSQSLAKRLQLLALQESYAAQQAALEMAVGVPYANWESQK</sequence>
<evidence type="ECO:0000313" key="3">
    <source>
        <dbReference type="EMBL" id="OCX73587.1"/>
    </source>
</evidence>
<dbReference type="Gene3D" id="1.20.1600.10">
    <property type="entry name" value="Outer membrane efflux proteins (OEP)"/>
    <property type="match status" value="1"/>
</dbReference>
<dbReference type="eggNOG" id="COG1538">
    <property type="taxonomic scope" value="Bacteria"/>
</dbReference>
<protein>
    <submittedName>
        <fullName evidence="3">Transporter</fullName>
    </submittedName>
</protein>
<dbReference type="PANTHER" id="PTHR30203:SF24">
    <property type="entry name" value="BLR4935 PROTEIN"/>
    <property type="match status" value="1"/>
</dbReference>
<feature type="signal peptide" evidence="2">
    <location>
        <begin position="1"/>
        <end position="25"/>
    </location>
</feature>
<reference evidence="3 4" key="1">
    <citation type="journal article" date="2016" name="Int. J. Mol. Sci.">
        <title>Comparative genomics of the extreme acidophile Acidithiobacillus thiooxidans reveals intraspecific divergence and niche adaptation.</title>
        <authorList>
            <person name="Zhang X."/>
            <person name="Feng X."/>
            <person name="Tao J."/>
            <person name="Ma L."/>
            <person name="Xiao Y."/>
            <person name="Liang Y."/>
            <person name="Liu X."/>
            <person name="Yin H."/>
        </authorList>
    </citation>
    <scope>NUCLEOTIDE SEQUENCE [LARGE SCALE GENOMIC DNA]</scope>
    <source>
        <strain evidence="3 4">A02</strain>
    </source>
</reference>
<dbReference type="Proteomes" id="UP000094893">
    <property type="component" value="Unassembled WGS sequence"/>
</dbReference>
<dbReference type="SUPFAM" id="SSF56954">
    <property type="entry name" value="Outer membrane efflux proteins (OEP)"/>
    <property type="match status" value="1"/>
</dbReference>
<organism evidence="3 4">
    <name type="scientific">Acidithiobacillus thiooxidans</name>
    <name type="common">Thiobacillus thiooxidans</name>
    <dbReference type="NCBI Taxonomy" id="930"/>
    <lineage>
        <taxon>Bacteria</taxon>
        <taxon>Pseudomonadati</taxon>
        <taxon>Pseudomonadota</taxon>
        <taxon>Acidithiobacillia</taxon>
        <taxon>Acidithiobacillales</taxon>
        <taxon>Acidithiobacillaceae</taxon>
        <taxon>Acidithiobacillus</taxon>
    </lineage>
</organism>
<dbReference type="Pfam" id="PF02321">
    <property type="entry name" value="OEP"/>
    <property type="match status" value="1"/>
</dbReference>
<dbReference type="InterPro" id="IPR003423">
    <property type="entry name" value="OMP_efflux"/>
</dbReference>
<dbReference type="AlphaFoldDB" id="A0A1C2ICC0"/>